<reference evidence="3 4" key="1">
    <citation type="submission" date="2023-09" db="EMBL/GenBank/DDBJ databases">
        <title>Novel taxa isolated from Blanes Bay.</title>
        <authorList>
            <person name="Rey-Velasco X."/>
            <person name="Lucena T."/>
        </authorList>
    </citation>
    <scope>NUCLEOTIDE SEQUENCE [LARGE SCALE GENOMIC DNA]</scope>
    <source>
        <strain evidence="3 4">S356</strain>
    </source>
</reference>
<feature type="signal peptide" evidence="1">
    <location>
        <begin position="1"/>
        <end position="19"/>
    </location>
</feature>
<feature type="domain" description="Amidohydrolase-related" evidence="2">
    <location>
        <begin position="840"/>
        <end position="929"/>
    </location>
</feature>
<sequence>MRKLILVLLLFAIPIMANAQDYFPTNTGVKTSDNTTVAFTNAKIYVSPTEVIKKGTLLIRDGKVINVGKSVRIPSGTKVVDLSGKTIYPSFIEVYTDFGVKTPPRPRNNSRRPQYDAGRKGYYWNDHIRPETNAATSFKFDSKKAKQLVNAGFGVVNTHMNDGIIRGNGMLVALNASSSDAYRILDNSSAQYLSFRKSRQSRQSYPTSRMGAMALLRQTYLDADWYASGNAKNKDMSLEALNKNKGLTQIFDAGGYLDALRADKVGDEFGIQYTIVGAGDEYQRVNDVKATNATFIIPINFRKAYDVSDPLLANRIALSDMRKWNQEPSNPAVLSKNGVNFALTTHDLKSVASFHKNLRKAIKHGYDKQKALAALTTVPAQILGNGRIGNLKNGSYANFLITSGDVFDAKTSIYENWVQGNQNVIKPMNIQNISGEYALNIGNKTFDLNIKGSGAKQSGSLKMGDKKVKSKFSFKDHWIQLTINDNGNFTRLIGNVANNNNLQGTYYDNDGNEATWTATKKGVAKKDDKKKKKDSKMVPPTVLPVSYPNIGLGNFTQPEQETILIKNATVWTSEKEGVLENTDVLLKDGKIAKIGKGLKDRRAKVIDAKGKHLTAGIVDEHSHIAASAINESGHNSSAEVTIEDVVNPDDINIYRNLAGGVTSIQILHGSANPIGGRSAVLKLKWGENAGALIYQNTPKFIKFALGENVKQSNWGDNQTVRFPQTRMGTEQVFVDYFQRAKEYDAAKKSGKPYRKDIELETLAEIINKQRFISCHSYVQSEINMLMKVAEQFNFNVNTFTHILEGYKVADKMKKHGVGGSTFSDWWAYKYEVNDAIPYNAAIMHNAGVTVAINSDDREMSRRLNQEAAKTIKYGGMTELDAWNMVTINPAKLLHIDDRTGSIKVGKDADVVLWSDHPLSVYAKAEKTIIDGTVYFDIEKDMEKRKAIKAEKAKLISMMLNEKMNGGKVQAPRKKVARNFHCDTEELQN</sequence>
<accession>A0ABU3LEU6</accession>
<keyword evidence="1" id="KW-0732">Signal</keyword>
<evidence type="ECO:0000259" key="2">
    <source>
        <dbReference type="Pfam" id="PF01979"/>
    </source>
</evidence>
<dbReference type="InterPro" id="IPR032466">
    <property type="entry name" value="Metal_Hydrolase"/>
</dbReference>
<dbReference type="InterPro" id="IPR011059">
    <property type="entry name" value="Metal-dep_hydrolase_composite"/>
</dbReference>
<dbReference type="RefSeq" id="WP_349240971.1">
    <property type="nucleotide sequence ID" value="NZ_JAVTTO010000002.1"/>
</dbReference>
<comment type="caution">
    <text evidence="3">The sequence shown here is derived from an EMBL/GenBank/DDBJ whole genome shotgun (WGS) entry which is preliminary data.</text>
</comment>
<keyword evidence="4" id="KW-1185">Reference proteome</keyword>
<dbReference type="InterPro" id="IPR051781">
    <property type="entry name" value="Metallo-dep_Hydrolase"/>
</dbReference>
<dbReference type="Gene3D" id="3.20.20.140">
    <property type="entry name" value="Metal-dependent hydrolases"/>
    <property type="match status" value="2"/>
</dbReference>
<name>A0ABU3LEU6_9FLAO</name>
<evidence type="ECO:0000313" key="4">
    <source>
        <dbReference type="Proteomes" id="UP001257277"/>
    </source>
</evidence>
<dbReference type="Pfam" id="PF01979">
    <property type="entry name" value="Amidohydro_1"/>
    <property type="match status" value="1"/>
</dbReference>
<dbReference type="PANTHER" id="PTHR43135:SF3">
    <property type="entry name" value="ALPHA-D-RIBOSE 1-METHYLPHOSPHONATE 5-TRIPHOSPHATE DIPHOSPHATASE"/>
    <property type="match status" value="1"/>
</dbReference>
<dbReference type="CDD" id="cd01309">
    <property type="entry name" value="Met_dep_hydrolase_C"/>
    <property type="match status" value="1"/>
</dbReference>
<dbReference type="InterPro" id="IPR006680">
    <property type="entry name" value="Amidohydro-rel"/>
</dbReference>
<dbReference type="SUPFAM" id="SSF51338">
    <property type="entry name" value="Composite domain of metallo-dependent hydrolases"/>
    <property type="match status" value="2"/>
</dbReference>
<dbReference type="PANTHER" id="PTHR43135">
    <property type="entry name" value="ALPHA-D-RIBOSE 1-METHYLPHOSPHONATE 5-TRIPHOSPHATE DIPHOSPHATASE"/>
    <property type="match status" value="1"/>
</dbReference>
<protein>
    <submittedName>
        <fullName evidence="3">Amidohydrolase family protein</fullName>
    </submittedName>
</protein>
<dbReference type="EMBL" id="JAVTTO010000002">
    <property type="protein sequence ID" value="MDT7831713.1"/>
    <property type="molecule type" value="Genomic_DNA"/>
</dbReference>
<organism evidence="3 4">
    <name type="scientific">Asprobacillus argus</name>
    <dbReference type="NCBI Taxonomy" id="3076534"/>
    <lineage>
        <taxon>Bacteria</taxon>
        <taxon>Pseudomonadati</taxon>
        <taxon>Bacteroidota</taxon>
        <taxon>Flavobacteriia</taxon>
        <taxon>Flavobacteriales</taxon>
        <taxon>Flavobacteriaceae</taxon>
        <taxon>Asprobacillus</taxon>
    </lineage>
</organism>
<evidence type="ECO:0000256" key="1">
    <source>
        <dbReference type="SAM" id="SignalP"/>
    </source>
</evidence>
<gene>
    <name evidence="3" type="ORF">RQM59_04940</name>
</gene>
<dbReference type="SUPFAM" id="SSF51556">
    <property type="entry name" value="Metallo-dependent hydrolases"/>
    <property type="match status" value="1"/>
</dbReference>
<dbReference type="Gene3D" id="2.30.40.10">
    <property type="entry name" value="Urease, subunit C, domain 1"/>
    <property type="match status" value="1"/>
</dbReference>
<feature type="chain" id="PRO_5046746602" evidence="1">
    <location>
        <begin position="20"/>
        <end position="988"/>
    </location>
</feature>
<dbReference type="Proteomes" id="UP001257277">
    <property type="component" value="Unassembled WGS sequence"/>
</dbReference>
<evidence type="ECO:0000313" key="3">
    <source>
        <dbReference type="EMBL" id="MDT7831713.1"/>
    </source>
</evidence>
<proteinExistence type="predicted"/>